<accession>G0TUY4</accession>
<dbReference type="VEuPathDB" id="TriTrypDB:TvY486_0404390"/>
<proteinExistence type="predicted"/>
<keyword evidence="1" id="KW-1133">Transmembrane helix</keyword>
<name>G0TUY4_TRYVY</name>
<dbReference type="AlphaFoldDB" id="G0TUY4"/>
<reference evidence="2" key="1">
    <citation type="journal article" date="2012" name="Proc. Natl. Acad. Sci. U.S.A.">
        <title>Antigenic diversity is generated by distinct evolutionary mechanisms in African trypanosome species.</title>
        <authorList>
            <person name="Jackson A.P."/>
            <person name="Berry A."/>
            <person name="Aslett M."/>
            <person name="Allison H.C."/>
            <person name="Burton P."/>
            <person name="Vavrova-Anderson J."/>
            <person name="Brown R."/>
            <person name="Browne H."/>
            <person name="Corton N."/>
            <person name="Hauser H."/>
            <person name="Gamble J."/>
            <person name="Gilderthorp R."/>
            <person name="Marcello L."/>
            <person name="McQuillan J."/>
            <person name="Otto T.D."/>
            <person name="Quail M.A."/>
            <person name="Sanders M.J."/>
            <person name="van Tonder A."/>
            <person name="Ginger M.L."/>
            <person name="Field M.C."/>
            <person name="Barry J.D."/>
            <person name="Hertz-Fowler C."/>
            <person name="Berriman M."/>
        </authorList>
    </citation>
    <scope>NUCLEOTIDE SEQUENCE</scope>
    <source>
        <strain evidence="2">Y486</strain>
    </source>
</reference>
<evidence type="ECO:0000313" key="2">
    <source>
        <dbReference type="EMBL" id="CCC47771.1"/>
    </source>
</evidence>
<keyword evidence="1" id="KW-0472">Membrane</keyword>
<feature type="transmembrane region" description="Helical" evidence="1">
    <location>
        <begin position="28"/>
        <end position="56"/>
    </location>
</feature>
<evidence type="ECO:0000256" key="1">
    <source>
        <dbReference type="SAM" id="Phobius"/>
    </source>
</evidence>
<keyword evidence="1" id="KW-0812">Transmembrane</keyword>
<protein>
    <submittedName>
        <fullName evidence="2">Uncharacterized protein</fullName>
    </submittedName>
</protein>
<dbReference type="EMBL" id="HE573020">
    <property type="protein sequence ID" value="CCC47771.1"/>
    <property type="molecule type" value="Genomic_DNA"/>
</dbReference>
<organism evidence="2">
    <name type="scientific">Trypanosoma vivax (strain Y486)</name>
    <dbReference type="NCBI Taxonomy" id="1055687"/>
    <lineage>
        <taxon>Eukaryota</taxon>
        <taxon>Discoba</taxon>
        <taxon>Euglenozoa</taxon>
        <taxon>Kinetoplastea</taxon>
        <taxon>Metakinetoplastina</taxon>
        <taxon>Trypanosomatida</taxon>
        <taxon>Trypanosomatidae</taxon>
        <taxon>Trypanosoma</taxon>
        <taxon>Duttonella</taxon>
    </lineage>
</organism>
<gene>
    <name evidence="2" type="ORF">TVY486_0404390</name>
</gene>
<sequence>MPICTQHSETVPLSPFPSSGARRHSFRWYVSFFFFSFSLLLSFSFFCCCFGAYYFIVPFVNPSYAFTLQFCSSLLYSHPPRGHAGTRVLYRKLARPCEKPPPPVPTPFQVKLSRSLSL</sequence>